<dbReference type="NCBIfam" id="TIGR02452">
    <property type="entry name" value="TIGR02452 family protein"/>
    <property type="match status" value="1"/>
</dbReference>
<dbReference type="InterPro" id="IPR043472">
    <property type="entry name" value="Macro_dom-like"/>
</dbReference>
<keyword evidence="3" id="KW-1185">Reference proteome</keyword>
<organism evidence="2 3">
    <name type="scientific">Chryseobacterium turcicum</name>
    <dbReference type="NCBI Taxonomy" id="2898076"/>
    <lineage>
        <taxon>Bacteria</taxon>
        <taxon>Pseudomonadati</taxon>
        <taxon>Bacteroidota</taxon>
        <taxon>Flavobacteriia</taxon>
        <taxon>Flavobacteriales</taxon>
        <taxon>Weeksellaceae</taxon>
        <taxon>Chryseobacterium group</taxon>
        <taxon>Chryseobacterium</taxon>
    </lineage>
</organism>
<feature type="domain" description="Microbial-type PARG catalytic" evidence="1">
    <location>
        <begin position="7"/>
        <end position="157"/>
    </location>
</feature>
<comment type="caution">
    <text evidence="2">The sequence shown here is derived from an EMBL/GenBank/DDBJ whole genome shotgun (WGS) entry which is preliminary data.</text>
</comment>
<gene>
    <name evidence="2" type="ORF">LO744_01235</name>
</gene>
<name>A0A9Q3UZR6_9FLAO</name>
<dbReference type="Gene3D" id="3.40.220.10">
    <property type="entry name" value="Leucine Aminopeptidase, subunit E, domain 1"/>
    <property type="match status" value="1"/>
</dbReference>
<dbReference type="RefSeq" id="WP_230666589.1">
    <property type="nucleotide sequence ID" value="NZ_JAJNAY010000001.1"/>
</dbReference>
<dbReference type="InterPro" id="IPR012664">
    <property type="entry name" value="CHP02452"/>
</dbReference>
<dbReference type="InterPro" id="IPR019261">
    <property type="entry name" value="PARG_cat_microbial"/>
</dbReference>
<dbReference type="PANTHER" id="PTHR35596">
    <property type="entry name" value="DUF2263 DOMAIN-CONTAINING PROTEIN"/>
    <property type="match status" value="1"/>
</dbReference>
<proteinExistence type="predicted"/>
<evidence type="ECO:0000313" key="2">
    <source>
        <dbReference type="EMBL" id="MCD1115502.1"/>
    </source>
</evidence>
<dbReference type="PANTHER" id="PTHR35596:SF1">
    <property type="entry name" value="MICROBIAL-TYPE PARG CATALYTIC DOMAIN-CONTAINING PROTEIN"/>
    <property type="match status" value="1"/>
</dbReference>
<dbReference type="EMBL" id="JAJNAY010000001">
    <property type="protein sequence ID" value="MCD1115502.1"/>
    <property type="molecule type" value="Genomic_DNA"/>
</dbReference>
<dbReference type="SUPFAM" id="SSF52949">
    <property type="entry name" value="Macro domain-like"/>
    <property type="match status" value="1"/>
</dbReference>
<dbReference type="AlphaFoldDB" id="A0A9Q3UZR6"/>
<sequence>MTNKGMAKDTLDILAKKYYINEHNEKINIENELETSTKGTILFSSEELSEIVKNEFPETNFETQFEVWKCSSVKAILQLAEEENQEKLMCLNFASAKNPGGGFINGAEAQEESLARTSGLYESLLQGWKYYETHRAMESCFYTDTMIYSPKVPVFRKDKGELLLKPIFCNFITSPAVNAGVVKKQEPEKAHEIFGAMDMRTDKMLALALHQGNETLILGAWGCGVFKNNPKEIAELFKKCLQGKYKNKFKRVVFAILSKKEEMIQPFEEIK</sequence>
<reference evidence="2" key="1">
    <citation type="submission" date="2021-11" db="EMBL/GenBank/DDBJ databases">
        <title>Description of novel Chryseobacterium species.</title>
        <authorList>
            <person name="Saticioglu I.B."/>
            <person name="Ay H."/>
            <person name="Altun S."/>
            <person name="Duman M."/>
        </authorList>
    </citation>
    <scope>NUCLEOTIDE SEQUENCE</scope>
    <source>
        <strain evidence="2">C-17</strain>
    </source>
</reference>
<dbReference type="Pfam" id="PF10021">
    <property type="entry name" value="PARG_cat_microb"/>
    <property type="match status" value="1"/>
</dbReference>
<protein>
    <submittedName>
        <fullName evidence="2">TIGR02452 family protein</fullName>
    </submittedName>
</protein>
<accession>A0A9Q3UZR6</accession>
<evidence type="ECO:0000313" key="3">
    <source>
        <dbReference type="Proteomes" id="UP001108025"/>
    </source>
</evidence>
<dbReference type="Proteomes" id="UP001108025">
    <property type="component" value="Unassembled WGS sequence"/>
</dbReference>
<dbReference type="PIRSF" id="PIRSF014899">
    <property type="entry name" value="UCP014899"/>
    <property type="match status" value="1"/>
</dbReference>
<evidence type="ECO:0000259" key="1">
    <source>
        <dbReference type="Pfam" id="PF10021"/>
    </source>
</evidence>